<keyword evidence="2" id="KW-0805">Transcription regulation</keyword>
<dbReference type="RefSeq" id="WP_158033517.1">
    <property type="nucleotide sequence ID" value="NZ_ML708615.1"/>
</dbReference>
<evidence type="ECO:0000256" key="4">
    <source>
        <dbReference type="ARBA" id="ARBA00023163"/>
    </source>
</evidence>
<gene>
    <name evidence="6" type="ORF">FCK90_06635</name>
</gene>
<dbReference type="PANTHER" id="PTHR30204:SF69">
    <property type="entry name" value="MERR-FAMILY TRANSCRIPTIONAL REGULATOR"/>
    <property type="match status" value="1"/>
</dbReference>
<evidence type="ECO:0000256" key="1">
    <source>
        <dbReference type="ARBA" id="ARBA00022491"/>
    </source>
</evidence>
<dbReference type="Gene3D" id="1.10.1660.10">
    <property type="match status" value="1"/>
</dbReference>
<dbReference type="AlphaFoldDB" id="A0A5J5KXW9"/>
<dbReference type="InterPro" id="IPR047057">
    <property type="entry name" value="MerR_fam"/>
</dbReference>
<evidence type="ECO:0000313" key="6">
    <source>
        <dbReference type="EMBL" id="KAA9394494.1"/>
    </source>
</evidence>
<dbReference type="Pfam" id="PF07739">
    <property type="entry name" value="TipAS"/>
    <property type="match status" value="1"/>
</dbReference>
<evidence type="ECO:0000256" key="2">
    <source>
        <dbReference type="ARBA" id="ARBA00023015"/>
    </source>
</evidence>
<reference evidence="6 7" key="1">
    <citation type="submission" date="2019-05" db="EMBL/GenBank/DDBJ databases">
        <title>Kocuria coralli sp. nov., a novel actinobacterium isolated from coral reef seawater.</title>
        <authorList>
            <person name="Li J."/>
        </authorList>
    </citation>
    <scope>NUCLEOTIDE SEQUENCE [LARGE SCALE GENOMIC DNA]</scope>
    <source>
        <strain evidence="6 7">SCSIO 13007</strain>
    </source>
</reference>
<dbReference type="PANTHER" id="PTHR30204">
    <property type="entry name" value="REDOX-CYCLING DRUG-SENSING TRANSCRIPTIONAL ACTIVATOR SOXR"/>
    <property type="match status" value="1"/>
</dbReference>
<dbReference type="GO" id="GO:0003700">
    <property type="term" value="F:DNA-binding transcription factor activity"/>
    <property type="evidence" value="ECO:0007669"/>
    <property type="project" value="InterPro"/>
</dbReference>
<keyword evidence="7" id="KW-1185">Reference proteome</keyword>
<comment type="caution">
    <text evidence="6">The sequence shown here is derived from an EMBL/GenBank/DDBJ whole genome shotgun (WGS) entry which is preliminary data.</text>
</comment>
<dbReference type="SMART" id="SM00422">
    <property type="entry name" value="HTH_MERR"/>
    <property type="match status" value="1"/>
</dbReference>
<dbReference type="InterPro" id="IPR012925">
    <property type="entry name" value="TipAS_dom"/>
</dbReference>
<feature type="domain" description="HTH merR-type" evidence="5">
    <location>
        <begin position="1"/>
        <end position="71"/>
    </location>
</feature>
<keyword evidence="1" id="KW-0678">Repressor</keyword>
<dbReference type="Pfam" id="PF13411">
    <property type="entry name" value="MerR_1"/>
    <property type="match status" value="1"/>
</dbReference>
<dbReference type="EMBL" id="SZWF01000006">
    <property type="protein sequence ID" value="KAA9394494.1"/>
    <property type="molecule type" value="Genomic_DNA"/>
</dbReference>
<keyword evidence="3" id="KW-0238">DNA-binding</keyword>
<dbReference type="SUPFAM" id="SSF89082">
    <property type="entry name" value="Antibiotic binding domain of TipA-like multidrug resistance regulators"/>
    <property type="match status" value="1"/>
</dbReference>
<dbReference type="OrthoDB" id="9809391at2"/>
<dbReference type="SUPFAM" id="SSF46955">
    <property type="entry name" value="Putative DNA-binding domain"/>
    <property type="match status" value="1"/>
</dbReference>
<dbReference type="Proteomes" id="UP000325957">
    <property type="component" value="Unassembled WGS sequence"/>
</dbReference>
<sequence length="246" mass="27866">MEWPIQEVARFAGTTSRTLRHYGAVGLLEPSRIGSNGYRYYDREALVKLQRILLLRELGLSLPVIGEVLSQQTDTAAALGAHIEWLQQEKERIDRQIASVHRTLAHIERGEEITMKAIFDGFDHTQYEEEVRTRWGDRAWEGSNNWWNGLSATEQQDFKQRSADVNGALRHAAEQNLAPGSTEFQQAVAGHHAWLAEQPSPMTGRDAYLSLADMYVADDRFAAVYGGTECAQRIREAIGIWTERNL</sequence>
<dbReference type="PROSITE" id="PS50937">
    <property type="entry name" value="HTH_MERR_2"/>
    <property type="match status" value="1"/>
</dbReference>
<accession>A0A5J5KXW9</accession>
<keyword evidence="4" id="KW-0804">Transcription</keyword>
<evidence type="ECO:0000313" key="7">
    <source>
        <dbReference type="Proteomes" id="UP000325957"/>
    </source>
</evidence>
<dbReference type="InterPro" id="IPR009061">
    <property type="entry name" value="DNA-bd_dom_put_sf"/>
</dbReference>
<dbReference type="CDD" id="cd01106">
    <property type="entry name" value="HTH_TipAL-Mta"/>
    <property type="match status" value="1"/>
</dbReference>
<protein>
    <submittedName>
        <fullName evidence="6">MerR family transcriptional regulator</fullName>
    </submittedName>
</protein>
<evidence type="ECO:0000259" key="5">
    <source>
        <dbReference type="PROSITE" id="PS50937"/>
    </source>
</evidence>
<evidence type="ECO:0000256" key="3">
    <source>
        <dbReference type="ARBA" id="ARBA00023125"/>
    </source>
</evidence>
<name>A0A5J5KXW9_9MICC</name>
<dbReference type="GO" id="GO:0003677">
    <property type="term" value="F:DNA binding"/>
    <property type="evidence" value="ECO:0007669"/>
    <property type="project" value="UniProtKB-KW"/>
</dbReference>
<organism evidence="6 7">
    <name type="scientific">Kocuria coralli</name>
    <dbReference type="NCBI Taxonomy" id="1461025"/>
    <lineage>
        <taxon>Bacteria</taxon>
        <taxon>Bacillati</taxon>
        <taxon>Actinomycetota</taxon>
        <taxon>Actinomycetes</taxon>
        <taxon>Micrococcales</taxon>
        <taxon>Micrococcaceae</taxon>
        <taxon>Kocuria</taxon>
    </lineage>
</organism>
<dbReference type="Gene3D" id="1.10.490.50">
    <property type="entry name" value="Antibiotic binding domain of TipA-like multidrug resistance regulators"/>
    <property type="match status" value="1"/>
</dbReference>
<proteinExistence type="predicted"/>
<dbReference type="InterPro" id="IPR000551">
    <property type="entry name" value="MerR-type_HTH_dom"/>
</dbReference>
<dbReference type="InterPro" id="IPR036244">
    <property type="entry name" value="TipA-like_antibiotic-bd"/>
</dbReference>